<dbReference type="InterPro" id="IPR036097">
    <property type="entry name" value="HisK_dim/P_sf"/>
</dbReference>
<dbReference type="InterPro" id="IPR050980">
    <property type="entry name" value="2C_sensor_his_kinase"/>
</dbReference>
<evidence type="ECO:0000259" key="11">
    <source>
        <dbReference type="PROSITE" id="PS50109"/>
    </source>
</evidence>
<dbReference type="Gene3D" id="3.30.565.10">
    <property type="entry name" value="Histidine kinase-like ATPase, C-terminal domain"/>
    <property type="match status" value="1"/>
</dbReference>
<evidence type="ECO:0000256" key="9">
    <source>
        <dbReference type="ARBA" id="ARBA00022840"/>
    </source>
</evidence>
<protein>
    <recommendedName>
        <fullName evidence="3">histidine kinase</fullName>
        <ecNumber evidence="3">2.7.13.3</ecNumber>
    </recommendedName>
</protein>
<feature type="transmembrane region" description="Helical" evidence="10">
    <location>
        <begin position="159"/>
        <end position="181"/>
    </location>
</feature>
<evidence type="ECO:0000256" key="8">
    <source>
        <dbReference type="ARBA" id="ARBA00022777"/>
    </source>
</evidence>
<dbReference type="Gene3D" id="1.10.287.130">
    <property type="match status" value="1"/>
</dbReference>
<dbReference type="PROSITE" id="PS50109">
    <property type="entry name" value="HIS_KIN"/>
    <property type="match status" value="1"/>
</dbReference>
<dbReference type="SMART" id="SM00387">
    <property type="entry name" value="HATPase_c"/>
    <property type="match status" value="1"/>
</dbReference>
<dbReference type="EC" id="2.7.13.3" evidence="3"/>
<accession>A0ABQ4SE36</accession>
<evidence type="ECO:0000256" key="2">
    <source>
        <dbReference type="ARBA" id="ARBA00004651"/>
    </source>
</evidence>
<dbReference type="EMBL" id="BPQQ01000031">
    <property type="protein sequence ID" value="GJE00775.1"/>
    <property type="molecule type" value="Genomic_DNA"/>
</dbReference>
<dbReference type="RefSeq" id="WP_238235638.1">
    <property type="nucleotide sequence ID" value="NZ_BPQQ01000031.1"/>
</dbReference>
<keyword evidence="10" id="KW-1133">Transmembrane helix</keyword>
<dbReference type="InterPro" id="IPR047770">
    <property type="entry name" value="RegB"/>
</dbReference>
<keyword evidence="6" id="KW-0808">Transferase</keyword>
<dbReference type="Proteomes" id="UP001055153">
    <property type="component" value="Unassembled WGS sequence"/>
</dbReference>
<dbReference type="InterPro" id="IPR004358">
    <property type="entry name" value="Sig_transdc_His_kin-like_C"/>
</dbReference>
<evidence type="ECO:0000256" key="5">
    <source>
        <dbReference type="ARBA" id="ARBA00022553"/>
    </source>
</evidence>
<keyword evidence="13" id="KW-1185">Reference proteome</keyword>
<feature type="transmembrane region" description="Helical" evidence="10">
    <location>
        <begin position="128"/>
        <end position="147"/>
    </location>
</feature>
<keyword evidence="10" id="KW-0472">Membrane</keyword>
<evidence type="ECO:0000256" key="3">
    <source>
        <dbReference type="ARBA" id="ARBA00012438"/>
    </source>
</evidence>
<comment type="caution">
    <text evidence="12">The sequence shown here is derived from an EMBL/GenBank/DDBJ whole genome shotgun (WGS) entry which is preliminary data.</text>
</comment>
<evidence type="ECO:0000256" key="6">
    <source>
        <dbReference type="ARBA" id="ARBA00022679"/>
    </source>
</evidence>
<dbReference type="PANTHER" id="PTHR44936:SF10">
    <property type="entry name" value="SENSOR PROTEIN RSTB"/>
    <property type="match status" value="1"/>
</dbReference>
<evidence type="ECO:0000256" key="7">
    <source>
        <dbReference type="ARBA" id="ARBA00022741"/>
    </source>
</evidence>
<evidence type="ECO:0000313" key="13">
    <source>
        <dbReference type="Proteomes" id="UP001055153"/>
    </source>
</evidence>
<dbReference type="GO" id="GO:0016301">
    <property type="term" value="F:kinase activity"/>
    <property type="evidence" value="ECO:0007669"/>
    <property type="project" value="UniProtKB-KW"/>
</dbReference>
<evidence type="ECO:0000256" key="10">
    <source>
        <dbReference type="SAM" id="Phobius"/>
    </source>
</evidence>
<evidence type="ECO:0000256" key="1">
    <source>
        <dbReference type="ARBA" id="ARBA00000085"/>
    </source>
</evidence>
<keyword evidence="4" id="KW-1003">Cell membrane</keyword>
<keyword evidence="7" id="KW-0547">Nucleotide-binding</keyword>
<dbReference type="Pfam" id="PF02518">
    <property type="entry name" value="HATPase_c"/>
    <property type="match status" value="1"/>
</dbReference>
<evidence type="ECO:0000313" key="12">
    <source>
        <dbReference type="EMBL" id="GJE00775.1"/>
    </source>
</evidence>
<reference evidence="12" key="2">
    <citation type="submission" date="2021-08" db="EMBL/GenBank/DDBJ databases">
        <authorList>
            <person name="Tani A."/>
            <person name="Ola A."/>
            <person name="Ogura Y."/>
            <person name="Katsura K."/>
            <person name="Hayashi T."/>
        </authorList>
    </citation>
    <scope>NUCLEOTIDE SEQUENCE</scope>
    <source>
        <strain evidence="12">DSM 17168</strain>
    </source>
</reference>
<keyword evidence="5" id="KW-0597">Phosphoprotein</keyword>
<feature type="transmembrane region" description="Helical" evidence="10">
    <location>
        <begin position="48"/>
        <end position="68"/>
    </location>
</feature>
<comment type="subcellular location">
    <subcellularLocation>
        <location evidence="2">Cell membrane</location>
        <topology evidence="2">Multi-pass membrane protein</topology>
    </subcellularLocation>
</comment>
<feature type="domain" description="Histidine kinase" evidence="11">
    <location>
        <begin position="216"/>
        <end position="431"/>
    </location>
</feature>
<organism evidence="12 13">
    <name type="scientific">Methylobacterium isbiliense</name>
    <dbReference type="NCBI Taxonomy" id="315478"/>
    <lineage>
        <taxon>Bacteria</taxon>
        <taxon>Pseudomonadati</taxon>
        <taxon>Pseudomonadota</taxon>
        <taxon>Alphaproteobacteria</taxon>
        <taxon>Hyphomicrobiales</taxon>
        <taxon>Methylobacteriaceae</taxon>
        <taxon>Methylobacterium</taxon>
    </lineage>
</organism>
<proteinExistence type="predicted"/>
<dbReference type="PRINTS" id="PR00344">
    <property type="entry name" value="BCTRLSENSOR"/>
</dbReference>
<dbReference type="SUPFAM" id="SSF55874">
    <property type="entry name" value="ATPase domain of HSP90 chaperone/DNA topoisomerase II/histidine kinase"/>
    <property type="match status" value="1"/>
</dbReference>
<feature type="transmembrane region" description="Helical" evidence="10">
    <location>
        <begin position="24"/>
        <end position="42"/>
    </location>
</feature>
<keyword evidence="10" id="KW-0812">Transmembrane</keyword>
<evidence type="ECO:0000256" key="4">
    <source>
        <dbReference type="ARBA" id="ARBA00022475"/>
    </source>
</evidence>
<sequence length="458" mass="48756">MKDPSPIDLVHDARHLRLDTLVRLRWLAVAGQGAAVAGAHLGLGLPLPFGWCFLVIATSSWLNLALRVRYPASHRLKDEAAAALLAFDIVQLAALLFLTGGLQNPFAILFLAPVLISATALPPAHTLALGLLAVGLATLLALVHRPLPWFAAERLELPFLYVSGVWTAILLGTAFTGVYAWRVAEEARQLAQALAATELVLAREQHLSQLDGLAAAAAHELGTPLATITVIASELDRALGPLATPAVADDLKLLRDQVERCRGILSKLTSLDDDQSGFLETISLGHLVEELVAPQRALGVILDVTVRGDGPEPHCRRNPGILYGLSNIVDNAVDFAESRVMIEARWSADRVTLEIRDDGPGFAPEVLLRVGEPYVTTRGARGGGEESGSGLGLGLFIAKTLIERSGAQMTLANAADPSTGAVVRIAWPRHVFERDVAARRILGTSSAPALTPARDVPI</sequence>
<dbReference type="PANTHER" id="PTHR44936">
    <property type="entry name" value="SENSOR PROTEIN CREC"/>
    <property type="match status" value="1"/>
</dbReference>
<reference evidence="12" key="1">
    <citation type="journal article" date="2021" name="Front. Microbiol.">
        <title>Comprehensive Comparative Genomics and Phenotyping of Methylobacterium Species.</title>
        <authorList>
            <person name="Alessa O."/>
            <person name="Ogura Y."/>
            <person name="Fujitani Y."/>
            <person name="Takami H."/>
            <person name="Hayashi T."/>
            <person name="Sahin N."/>
            <person name="Tani A."/>
        </authorList>
    </citation>
    <scope>NUCLEOTIDE SEQUENCE</scope>
    <source>
        <strain evidence="12">DSM 17168</strain>
    </source>
</reference>
<gene>
    <name evidence="12" type="primary">regB</name>
    <name evidence="12" type="ORF">GMJLKIPL_2701</name>
</gene>
<dbReference type="CDD" id="cd00082">
    <property type="entry name" value="HisKA"/>
    <property type="match status" value="1"/>
</dbReference>
<dbReference type="InterPro" id="IPR036890">
    <property type="entry name" value="HATPase_C_sf"/>
</dbReference>
<feature type="transmembrane region" description="Helical" evidence="10">
    <location>
        <begin position="80"/>
        <end position="98"/>
    </location>
</feature>
<keyword evidence="8 12" id="KW-0418">Kinase</keyword>
<dbReference type="InterPro" id="IPR003661">
    <property type="entry name" value="HisK_dim/P_dom"/>
</dbReference>
<keyword evidence="9" id="KW-0067">ATP-binding</keyword>
<dbReference type="InterPro" id="IPR003594">
    <property type="entry name" value="HATPase_dom"/>
</dbReference>
<comment type="catalytic activity">
    <reaction evidence="1">
        <text>ATP + protein L-histidine = ADP + protein N-phospho-L-histidine.</text>
        <dbReference type="EC" id="2.7.13.3"/>
    </reaction>
</comment>
<dbReference type="NCBIfam" id="NF033792">
    <property type="entry name" value="ActS_PrrB_HisK"/>
    <property type="match status" value="1"/>
</dbReference>
<dbReference type="InterPro" id="IPR005467">
    <property type="entry name" value="His_kinase_dom"/>
</dbReference>
<name>A0ABQ4SE36_9HYPH</name>
<dbReference type="SUPFAM" id="SSF47384">
    <property type="entry name" value="Homodimeric domain of signal transducing histidine kinase"/>
    <property type="match status" value="1"/>
</dbReference>
<dbReference type="SMART" id="SM00388">
    <property type="entry name" value="HisKA"/>
    <property type="match status" value="1"/>
</dbReference>